<organism evidence="1 2">
    <name type="scientific">Sphaerimonospora cavernae</name>
    <dbReference type="NCBI Taxonomy" id="1740611"/>
    <lineage>
        <taxon>Bacteria</taxon>
        <taxon>Bacillati</taxon>
        <taxon>Actinomycetota</taxon>
        <taxon>Actinomycetes</taxon>
        <taxon>Streptosporangiales</taxon>
        <taxon>Streptosporangiaceae</taxon>
        <taxon>Sphaerimonospora</taxon>
    </lineage>
</organism>
<dbReference type="SUPFAM" id="SSF57938">
    <property type="entry name" value="DnaJ/Hsp40 cysteine-rich domain"/>
    <property type="match status" value="1"/>
</dbReference>
<keyword evidence="2" id="KW-1185">Reference proteome</keyword>
<dbReference type="RefSeq" id="WP_394304308.1">
    <property type="nucleotide sequence ID" value="NZ_JBHMQT010000072.1"/>
</dbReference>
<dbReference type="Gene3D" id="6.20.20.10">
    <property type="match status" value="1"/>
</dbReference>
<gene>
    <name evidence="1" type="ORF">ACFHYQ_28885</name>
</gene>
<comment type="caution">
    <text evidence="1">The sequence shown here is derived from an EMBL/GenBank/DDBJ whole genome shotgun (WGS) entry which is preliminary data.</text>
</comment>
<protein>
    <recommendedName>
        <fullName evidence="3">Molecular chaperone DnaJ</fullName>
    </recommendedName>
</protein>
<dbReference type="InterPro" id="IPR036410">
    <property type="entry name" value="HSP_DnaJ_Cys-rich_dom_sf"/>
</dbReference>
<name>A0ABV6UDP7_9ACTN</name>
<accession>A0ABV6UDP7</accession>
<sequence length="49" mass="4706">MPTPVPTRVCPNCDGAGSAVVSTPDPKPGAHSLTTVVCPACGGTGTAAR</sequence>
<reference evidence="1 2" key="1">
    <citation type="submission" date="2024-09" db="EMBL/GenBank/DDBJ databases">
        <authorList>
            <person name="Sun Q."/>
            <person name="Mori K."/>
        </authorList>
    </citation>
    <scope>NUCLEOTIDE SEQUENCE [LARGE SCALE GENOMIC DNA]</scope>
    <source>
        <strain evidence="1 2">TBRC 1851</strain>
    </source>
</reference>
<evidence type="ECO:0000313" key="2">
    <source>
        <dbReference type="Proteomes" id="UP001589870"/>
    </source>
</evidence>
<evidence type="ECO:0008006" key="3">
    <source>
        <dbReference type="Google" id="ProtNLM"/>
    </source>
</evidence>
<proteinExistence type="predicted"/>
<dbReference type="EMBL" id="JBHMQT010000072">
    <property type="protein sequence ID" value="MFC0866315.1"/>
    <property type="molecule type" value="Genomic_DNA"/>
</dbReference>
<evidence type="ECO:0000313" key="1">
    <source>
        <dbReference type="EMBL" id="MFC0866315.1"/>
    </source>
</evidence>
<dbReference type="Proteomes" id="UP001589870">
    <property type="component" value="Unassembled WGS sequence"/>
</dbReference>